<reference evidence="12" key="1">
    <citation type="submission" date="2014-08" db="EMBL/GenBank/DDBJ databases">
        <authorList>
            <person name="Murali S."/>
            <person name="Richards S."/>
            <person name="Bandaranaike D."/>
            <person name="Bellair M."/>
            <person name="Blankenburg K."/>
            <person name="Chao H."/>
            <person name="Dinh H."/>
            <person name="Doddapaneni H."/>
            <person name="Dugan-Rocha S."/>
            <person name="Elkadiri S."/>
            <person name="Gnanaolivu R."/>
            <person name="Hughes D."/>
            <person name="Lee S."/>
            <person name="Li M."/>
            <person name="Ming W."/>
            <person name="Munidasa M."/>
            <person name="Muniz J."/>
            <person name="Nguyen L."/>
            <person name="Osuji N."/>
            <person name="Pu L.-L."/>
            <person name="Puazo M."/>
            <person name="Skinner E."/>
            <person name="Qu C."/>
            <person name="Quiroz J."/>
            <person name="Raj R."/>
            <person name="Weissenberger G."/>
            <person name="Xin Y."/>
            <person name="Zou X."/>
            <person name="Han Y."/>
            <person name="Worley K."/>
            <person name="Muzny D."/>
            <person name="Gibbs R."/>
        </authorList>
    </citation>
    <scope>NUCLEOTIDE SEQUENCE</scope>
    <source>
        <strain evidence="12">HAZT.00-mixed</strain>
        <tissue evidence="12">Whole organism</tissue>
    </source>
</reference>
<keyword evidence="5" id="KW-0694">RNA-binding</keyword>
<dbReference type="InterPro" id="IPR000504">
    <property type="entry name" value="RRM_dom"/>
</dbReference>
<comment type="subcellular location">
    <subcellularLocation>
        <location evidence="1 9">Nucleus</location>
    </subcellularLocation>
</comment>
<dbReference type="GO" id="GO:0003723">
    <property type="term" value="F:RNA binding"/>
    <property type="evidence" value="ECO:0007669"/>
    <property type="project" value="UniProtKB-KW"/>
</dbReference>
<evidence type="ECO:0000256" key="6">
    <source>
        <dbReference type="ARBA" id="ARBA00022927"/>
    </source>
</evidence>
<proteinExistence type="inferred from homology"/>
<dbReference type="PANTHER" id="PTHR24071">
    <property type="entry name" value="RAN GTPASE"/>
    <property type="match status" value="1"/>
</dbReference>
<sequence>MVFKTASQENKTSKLSQESSNQPLILTTGAFSVEGGIVDNSSASDLPPHTVCVVSAFERPSKKRLEETFSHFGNIISILRYTASRPPVAYVAFKTESALDACLNSKTEHSDAMVVQKIPSRKEDSSIKIVLLGDGSTGKTSYVARISSEGFHSQYVATQGYETTRVLVSTSQGDMAVTLWDTAGQEKAGPLRDHYYQDAQGAILFFDVTSKVTYKNIPEWHRDITRVCGDIPVVLFANKVDVAERKVKGKAISYHKKHPQQMILVEGSIKDRLNLKLPIEFLLCHITKNSELSLRTSLDSSLYAAFEAIEME</sequence>
<dbReference type="SMART" id="SM00176">
    <property type="entry name" value="RAN"/>
    <property type="match status" value="1"/>
</dbReference>
<dbReference type="PROSITE" id="PS51417">
    <property type="entry name" value="ARF"/>
    <property type="match status" value="1"/>
</dbReference>
<evidence type="ECO:0000313" key="12">
    <source>
        <dbReference type="EMBL" id="KAA0195032.1"/>
    </source>
</evidence>
<dbReference type="AlphaFoldDB" id="A0A6A0H0D2"/>
<comment type="similarity">
    <text evidence="2 9">Belongs to the small GTPase superfamily. Ran family.</text>
</comment>
<evidence type="ECO:0000256" key="9">
    <source>
        <dbReference type="RuleBase" id="RU363057"/>
    </source>
</evidence>
<feature type="region of interest" description="Disordered" evidence="10">
    <location>
        <begin position="1"/>
        <end position="20"/>
    </location>
</feature>
<comment type="caution">
    <text evidence="12">The sequence shown here is derived from an EMBL/GenBank/DDBJ whole genome shotgun (WGS) entry which is preliminary data.</text>
</comment>
<dbReference type="Gene3D" id="3.40.50.300">
    <property type="entry name" value="P-loop containing nucleotide triphosphate hydrolases"/>
    <property type="match status" value="1"/>
</dbReference>
<dbReference type="NCBIfam" id="TIGR00231">
    <property type="entry name" value="small_GTP"/>
    <property type="match status" value="1"/>
</dbReference>
<evidence type="ECO:0000256" key="1">
    <source>
        <dbReference type="ARBA" id="ARBA00004123"/>
    </source>
</evidence>
<keyword evidence="6 9" id="KW-0653">Protein transport</keyword>
<dbReference type="GO" id="GO:0003924">
    <property type="term" value="F:GTPase activity"/>
    <property type="evidence" value="ECO:0007669"/>
    <property type="project" value="InterPro"/>
</dbReference>
<reference evidence="12" key="3">
    <citation type="submission" date="2019-06" db="EMBL/GenBank/DDBJ databases">
        <authorList>
            <person name="Poynton C."/>
            <person name="Hasenbein S."/>
            <person name="Benoit J.B."/>
            <person name="Sepulveda M.S."/>
            <person name="Poelchau M.F."/>
            <person name="Murali S.C."/>
            <person name="Chen S."/>
            <person name="Glastad K.M."/>
            <person name="Werren J.H."/>
            <person name="Vineis J.H."/>
            <person name="Bowen J.L."/>
            <person name="Friedrich M."/>
            <person name="Jones J."/>
            <person name="Robertson H.M."/>
            <person name="Feyereisen R."/>
            <person name="Mechler-Hickson A."/>
            <person name="Mathers N."/>
            <person name="Lee C.E."/>
            <person name="Colbourne J.K."/>
            <person name="Biales A."/>
            <person name="Johnston J.S."/>
            <person name="Wellborn G.A."/>
            <person name="Rosendale A.J."/>
            <person name="Cridge A.G."/>
            <person name="Munoz-Torres M.C."/>
            <person name="Bain P.A."/>
            <person name="Manny A.R."/>
            <person name="Major K.M."/>
            <person name="Lambert F.N."/>
            <person name="Vulpe C.D."/>
            <person name="Tuck P."/>
            <person name="Blalock B.J."/>
            <person name="Lin Y.-Y."/>
            <person name="Smith M.E."/>
            <person name="Ochoa-Acuna H."/>
            <person name="Chen M.-J.M."/>
            <person name="Childers C.P."/>
            <person name="Qu J."/>
            <person name="Dugan S."/>
            <person name="Lee S.L."/>
            <person name="Chao H."/>
            <person name="Dinh H."/>
            <person name="Han Y."/>
            <person name="Doddapaneni H."/>
            <person name="Worley K.C."/>
            <person name="Muzny D.M."/>
            <person name="Gibbs R.A."/>
            <person name="Richards S."/>
        </authorList>
    </citation>
    <scope>NUCLEOTIDE SEQUENCE</scope>
    <source>
        <strain evidence="12">HAZT.00-mixed</strain>
        <tissue evidence="12">Whole organism</tissue>
    </source>
</reference>
<dbReference type="GO" id="GO:0000054">
    <property type="term" value="P:ribosomal subunit export from nucleus"/>
    <property type="evidence" value="ECO:0007669"/>
    <property type="project" value="TreeGrafter"/>
</dbReference>
<evidence type="ECO:0000256" key="2">
    <source>
        <dbReference type="ARBA" id="ARBA00008028"/>
    </source>
</evidence>
<reference evidence="12" key="2">
    <citation type="journal article" date="2018" name="Environ. Sci. Technol.">
        <title>The Toxicogenome of Hyalella azteca: A Model for Sediment Ecotoxicology and Evolutionary Toxicology.</title>
        <authorList>
            <person name="Poynton H.C."/>
            <person name="Hasenbein S."/>
            <person name="Benoit J.B."/>
            <person name="Sepulveda M.S."/>
            <person name="Poelchau M.F."/>
            <person name="Hughes D.S.T."/>
            <person name="Murali S.C."/>
            <person name="Chen S."/>
            <person name="Glastad K.M."/>
            <person name="Goodisman M.A.D."/>
            <person name="Werren J.H."/>
            <person name="Vineis J.H."/>
            <person name="Bowen J.L."/>
            <person name="Friedrich M."/>
            <person name="Jones J."/>
            <person name="Robertson H.M."/>
            <person name="Feyereisen R."/>
            <person name="Mechler-Hickson A."/>
            <person name="Mathers N."/>
            <person name="Lee C.E."/>
            <person name="Colbourne J.K."/>
            <person name="Biales A."/>
            <person name="Johnston J.S."/>
            <person name="Wellborn G.A."/>
            <person name="Rosendale A.J."/>
            <person name="Cridge A.G."/>
            <person name="Munoz-Torres M.C."/>
            <person name="Bain P.A."/>
            <person name="Manny A.R."/>
            <person name="Major K.M."/>
            <person name="Lambert F.N."/>
            <person name="Vulpe C.D."/>
            <person name="Tuck P."/>
            <person name="Blalock B.J."/>
            <person name="Lin Y.Y."/>
            <person name="Smith M.E."/>
            <person name="Ochoa-Acuna H."/>
            <person name="Chen M.M."/>
            <person name="Childers C.P."/>
            <person name="Qu J."/>
            <person name="Dugan S."/>
            <person name="Lee S.L."/>
            <person name="Chao H."/>
            <person name="Dinh H."/>
            <person name="Han Y."/>
            <person name="Doddapaneni H."/>
            <person name="Worley K.C."/>
            <person name="Muzny D.M."/>
            <person name="Gibbs R.A."/>
            <person name="Richards S."/>
        </authorList>
    </citation>
    <scope>NUCLEOTIDE SEQUENCE</scope>
    <source>
        <strain evidence="12">HAZT.00-mixed</strain>
        <tissue evidence="12">Whole organism</tissue>
    </source>
</reference>
<dbReference type="GO" id="GO:0005737">
    <property type="term" value="C:cytoplasm"/>
    <property type="evidence" value="ECO:0007669"/>
    <property type="project" value="TreeGrafter"/>
</dbReference>
<dbReference type="PROSITE" id="PS51421">
    <property type="entry name" value="RAS"/>
    <property type="match status" value="1"/>
</dbReference>
<dbReference type="SUPFAM" id="SSF54928">
    <property type="entry name" value="RNA-binding domain, RBD"/>
    <property type="match status" value="1"/>
</dbReference>
<dbReference type="Pfam" id="PF00076">
    <property type="entry name" value="RRM_1"/>
    <property type="match status" value="1"/>
</dbReference>
<feature type="domain" description="RRM" evidence="11">
    <location>
        <begin position="62"/>
        <end position="105"/>
    </location>
</feature>
<evidence type="ECO:0000259" key="11">
    <source>
        <dbReference type="Pfam" id="PF00076"/>
    </source>
</evidence>
<dbReference type="PANTHER" id="PTHR24071:SF0">
    <property type="entry name" value="GTP-BINDING NUCLEAR PROTEIN RAN"/>
    <property type="match status" value="1"/>
</dbReference>
<organism evidence="12">
    <name type="scientific">Hyalella azteca</name>
    <name type="common">Amphipod</name>
    <dbReference type="NCBI Taxonomy" id="294128"/>
    <lineage>
        <taxon>Eukaryota</taxon>
        <taxon>Metazoa</taxon>
        <taxon>Ecdysozoa</taxon>
        <taxon>Arthropoda</taxon>
        <taxon>Crustacea</taxon>
        <taxon>Multicrustacea</taxon>
        <taxon>Malacostraca</taxon>
        <taxon>Eumalacostraca</taxon>
        <taxon>Peracarida</taxon>
        <taxon>Amphipoda</taxon>
        <taxon>Senticaudata</taxon>
        <taxon>Talitrida</taxon>
        <taxon>Talitroidea</taxon>
        <taxon>Hyalellidae</taxon>
        <taxon>Hyalella</taxon>
    </lineage>
</organism>
<name>A0A6A0H0D2_HYAAZ</name>
<evidence type="ECO:0000256" key="8">
    <source>
        <dbReference type="ARBA" id="ARBA00023242"/>
    </source>
</evidence>
<evidence type="ECO:0000256" key="5">
    <source>
        <dbReference type="ARBA" id="ARBA00022884"/>
    </source>
</evidence>
<evidence type="ECO:0000256" key="7">
    <source>
        <dbReference type="ARBA" id="ARBA00023134"/>
    </source>
</evidence>
<keyword evidence="8 9" id="KW-0539">Nucleus</keyword>
<dbReference type="GO" id="GO:0006606">
    <property type="term" value="P:protein import into nucleus"/>
    <property type="evidence" value="ECO:0007669"/>
    <property type="project" value="TreeGrafter"/>
</dbReference>
<evidence type="ECO:0000256" key="3">
    <source>
        <dbReference type="ARBA" id="ARBA00022448"/>
    </source>
</evidence>
<dbReference type="InterPro" id="IPR005225">
    <property type="entry name" value="Small_GTP-bd"/>
</dbReference>
<dbReference type="InterPro" id="IPR001806">
    <property type="entry name" value="Small_GTPase"/>
</dbReference>
<comment type="function">
    <text evidence="9">GTP-binding protein involved in nucleocytoplasmic transport. Required for the import of protein into the nucleus and also for RNA export. Involved in chromatin condensation and control of cell cycle.</text>
</comment>
<dbReference type="EMBL" id="JQDR03009902">
    <property type="protein sequence ID" value="KAA0195032.1"/>
    <property type="molecule type" value="Genomic_DNA"/>
</dbReference>
<keyword evidence="7 9" id="KW-0342">GTP-binding</keyword>
<protein>
    <recommendedName>
        <fullName evidence="9">GTP-binding nuclear protein</fullName>
    </recommendedName>
</protein>
<dbReference type="PROSITE" id="PS51419">
    <property type="entry name" value="RAB"/>
    <property type="match status" value="1"/>
</dbReference>
<dbReference type="InterPro" id="IPR002041">
    <property type="entry name" value="Ran_GTPase"/>
</dbReference>
<dbReference type="Pfam" id="PF00071">
    <property type="entry name" value="Ras"/>
    <property type="match status" value="1"/>
</dbReference>
<evidence type="ECO:0000256" key="4">
    <source>
        <dbReference type="ARBA" id="ARBA00022741"/>
    </source>
</evidence>
<keyword evidence="4 9" id="KW-0547">Nucleotide-binding</keyword>
<dbReference type="SUPFAM" id="SSF52540">
    <property type="entry name" value="P-loop containing nucleoside triphosphate hydrolases"/>
    <property type="match status" value="1"/>
</dbReference>
<dbReference type="GO" id="GO:0005634">
    <property type="term" value="C:nucleus"/>
    <property type="evidence" value="ECO:0007669"/>
    <property type="project" value="UniProtKB-SubCell"/>
</dbReference>
<keyword evidence="3 9" id="KW-0813">Transport</keyword>
<dbReference type="Proteomes" id="UP000711488">
    <property type="component" value="Unassembled WGS sequence"/>
</dbReference>
<accession>A0A6A0H0D2</accession>
<dbReference type="SMART" id="SM00173">
    <property type="entry name" value="RAS"/>
    <property type="match status" value="1"/>
</dbReference>
<dbReference type="GO" id="GO:0005525">
    <property type="term" value="F:GTP binding"/>
    <property type="evidence" value="ECO:0007669"/>
    <property type="project" value="UniProtKB-KW"/>
</dbReference>
<dbReference type="InterPro" id="IPR027417">
    <property type="entry name" value="P-loop_NTPase"/>
</dbReference>
<dbReference type="InterPro" id="IPR035979">
    <property type="entry name" value="RBD_domain_sf"/>
</dbReference>
<dbReference type="SMART" id="SM00174">
    <property type="entry name" value="RHO"/>
    <property type="match status" value="1"/>
</dbReference>
<dbReference type="PRINTS" id="PR00627">
    <property type="entry name" value="GTPRANTC4"/>
</dbReference>
<evidence type="ECO:0000256" key="10">
    <source>
        <dbReference type="SAM" id="MobiDB-lite"/>
    </source>
</evidence>
<gene>
    <name evidence="12" type="ORF">HAZT_HAZT001459</name>
</gene>
<dbReference type="SMART" id="SM00175">
    <property type="entry name" value="RAB"/>
    <property type="match status" value="1"/>
</dbReference>
<dbReference type="CDD" id="cd00590">
    <property type="entry name" value="RRM_SF"/>
    <property type="match status" value="1"/>
</dbReference>
<dbReference type="PROSITE" id="PS51418">
    <property type="entry name" value="RAN"/>
    <property type="match status" value="1"/>
</dbReference>